<dbReference type="GO" id="GO:0001228">
    <property type="term" value="F:DNA-binding transcription activator activity, RNA polymerase II-specific"/>
    <property type="evidence" value="ECO:0007669"/>
    <property type="project" value="TreeGrafter"/>
</dbReference>
<evidence type="ECO:0000259" key="5">
    <source>
        <dbReference type="PROSITE" id="PS50118"/>
    </source>
</evidence>
<dbReference type="PANTHER" id="PTHR10270">
    <property type="entry name" value="SOX TRANSCRIPTION FACTOR"/>
    <property type="match status" value="1"/>
</dbReference>
<evidence type="ECO:0000256" key="2">
    <source>
        <dbReference type="ARBA" id="ARBA00023163"/>
    </source>
</evidence>
<keyword evidence="3" id="KW-0539">Nucleus</keyword>
<comment type="caution">
    <text evidence="6">The sequence shown here is derived from an EMBL/GenBank/DDBJ whole genome shotgun (WGS) entry which is preliminary data.</text>
</comment>
<sequence>MSAFRGRNTYSDPTLEVNTVTPPSLIINAPTPRAFTYPVSHNLSDSLSLAASSSLFGPNLQVSFHNDECRSPPPLSAFTRILSPISTHASTSRPKRGDKDYVKRPDNAFILFRRKWCKDRASVSPPSLMASGPPSPDPPSLAASAPGEKQRQADLSKTIAQQWKALSPEDRLYWGNLAKEKKREHETLHPNYVFRPRRFGSKNRSSASASGLSTNSSTDQRRKKSATAVQSLEFVVPAHPRGAAPTPPPYQAIQMPNVYLSTSGSGSFAMDADADASLMLTGGGAGDQNGISNYIPNLSGAYNFEASLQSDFLRLIFASPISPTSSSSSMYGSGLSSPYMPAGSSFDPSAFSPSYASPILHAAYPTVGHMGLESTGVDADEHYTSYFSAWAASSPWASTPTAGFAEGDFDIERIQEIGWNFDTAFFPVTGGKYPAPYDQEFGLGSAGERTLWEDGKQLHIPSGNLGMEIGFDYMRAWRSF</sequence>
<dbReference type="InterPro" id="IPR009071">
    <property type="entry name" value="HMG_box_dom"/>
</dbReference>
<feature type="region of interest" description="Disordered" evidence="4">
    <location>
        <begin position="123"/>
        <end position="156"/>
    </location>
</feature>
<feature type="compositionally biased region" description="Low complexity" evidence="4">
    <location>
        <begin position="202"/>
        <end position="218"/>
    </location>
</feature>
<dbReference type="Pfam" id="PF00505">
    <property type="entry name" value="HMG_box"/>
    <property type="match status" value="1"/>
</dbReference>
<dbReference type="AlphaFoldDB" id="A0AAD7GX58"/>
<dbReference type="GO" id="GO:0000978">
    <property type="term" value="F:RNA polymerase II cis-regulatory region sequence-specific DNA binding"/>
    <property type="evidence" value="ECO:0007669"/>
    <property type="project" value="TreeGrafter"/>
</dbReference>
<dbReference type="SMART" id="SM00398">
    <property type="entry name" value="HMG"/>
    <property type="match status" value="1"/>
</dbReference>
<evidence type="ECO:0000256" key="1">
    <source>
        <dbReference type="ARBA" id="ARBA00023125"/>
    </source>
</evidence>
<dbReference type="Proteomes" id="UP001215598">
    <property type="component" value="Unassembled WGS sequence"/>
</dbReference>
<feature type="domain" description="HMG box" evidence="5">
    <location>
        <begin position="102"/>
        <end position="193"/>
    </location>
</feature>
<keyword evidence="7" id="KW-1185">Reference proteome</keyword>
<organism evidence="6 7">
    <name type="scientific">Mycena metata</name>
    <dbReference type="NCBI Taxonomy" id="1033252"/>
    <lineage>
        <taxon>Eukaryota</taxon>
        <taxon>Fungi</taxon>
        <taxon>Dikarya</taxon>
        <taxon>Basidiomycota</taxon>
        <taxon>Agaricomycotina</taxon>
        <taxon>Agaricomycetes</taxon>
        <taxon>Agaricomycetidae</taxon>
        <taxon>Agaricales</taxon>
        <taxon>Marasmiineae</taxon>
        <taxon>Mycenaceae</taxon>
        <taxon>Mycena</taxon>
    </lineage>
</organism>
<dbReference type="InterPro" id="IPR036910">
    <property type="entry name" value="HMG_box_dom_sf"/>
</dbReference>
<dbReference type="EMBL" id="JARKIB010000446">
    <property type="protein sequence ID" value="KAJ7707178.1"/>
    <property type="molecule type" value="Genomic_DNA"/>
</dbReference>
<evidence type="ECO:0000256" key="4">
    <source>
        <dbReference type="SAM" id="MobiDB-lite"/>
    </source>
</evidence>
<dbReference type="Gene3D" id="1.10.30.10">
    <property type="entry name" value="High mobility group box domain"/>
    <property type="match status" value="1"/>
</dbReference>
<dbReference type="PROSITE" id="PS50118">
    <property type="entry name" value="HMG_BOX_2"/>
    <property type="match status" value="1"/>
</dbReference>
<feature type="DNA-binding region" description="HMG box" evidence="3">
    <location>
        <begin position="102"/>
        <end position="193"/>
    </location>
</feature>
<accession>A0AAD7GX58</accession>
<proteinExistence type="predicted"/>
<evidence type="ECO:0000256" key="3">
    <source>
        <dbReference type="PROSITE-ProRule" id="PRU00267"/>
    </source>
</evidence>
<dbReference type="GO" id="GO:0005634">
    <property type="term" value="C:nucleus"/>
    <property type="evidence" value="ECO:0007669"/>
    <property type="project" value="UniProtKB-UniRule"/>
</dbReference>
<dbReference type="PANTHER" id="PTHR10270:SF161">
    <property type="entry name" value="SEX-DETERMINING REGION Y PROTEIN"/>
    <property type="match status" value="1"/>
</dbReference>
<keyword evidence="2" id="KW-0804">Transcription</keyword>
<dbReference type="CDD" id="cd01389">
    <property type="entry name" value="HMG-box_ROX1-like"/>
    <property type="match status" value="1"/>
</dbReference>
<dbReference type="GO" id="GO:0030154">
    <property type="term" value="P:cell differentiation"/>
    <property type="evidence" value="ECO:0007669"/>
    <property type="project" value="TreeGrafter"/>
</dbReference>
<dbReference type="InterPro" id="IPR050140">
    <property type="entry name" value="SRY-related_HMG-box_TF-like"/>
</dbReference>
<name>A0AAD7GX58_9AGAR</name>
<keyword evidence="1 3" id="KW-0238">DNA-binding</keyword>
<evidence type="ECO:0000313" key="6">
    <source>
        <dbReference type="EMBL" id="KAJ7707178.1"/>
    </source>
</evidence>
<reference evidence="6" key="1">
    <citation type="submission" date="2023-03" db="EMBL/GenBank/DDBJ databases">
        <title>Massive genome expansion in bonnet fungi (Mycena s.s.) driven by repeated elements and novel gene families across ecological guilds.</title>
        <authorList>
            <consortium name="Lawrence Berkeley National Laboratory"/>
            <person name="Harder C.B."/>
            <person name="Miyauchi S."/>
            <person name="Viragh M."/>
            <person name="Kuo A."/>
            <person name="Thoen E."/>
            <person name="Andreopoulos B."/>
            <person name="Lu D."/>
            <person name="Skrede I."/>
            <person name="Drula E."/>
            <person name="Henrissat B."/>
            <person name="Morin E."/>
            <person name="Kohler A."/>
            <person name="Barry K."/>
            <person name="LaButti K."/>
            <person name="Morin E."/>
            <person name="Salamov A."/>
            <person name="Lipzen A."/>
            <person name="Mereny Z."/>
            <person name="Hegedus B."/>
            <person name="Baldrian P."/>
            <person name="Stursova M."/>
            <person name="Weitz H."/>
            <person name="Taylor A."/>
            <person name="Grigoriev I.V."/>
            <person name="Nagy L.G."/>
            <person name="Martin F."/>
            <person name="Kauserud H."/>
        </authorList>
    </citation>
    <scope>NUCLEOTIDE SEQUENCE</scope>
    <source>
        <strain evidence="6">CBHHK182m</strain>
    </source>
</reference>
<feature type="region of interest" description="Disordered" evidence="4">
    <location>
        <begin position="195"/>
        <end position="228"/>
    </location>
</feature>
<evidence type="ECO:0000313" key="7">
    <source>
        <dbReference type="Proteomes" id="UP001215598"/>
    </source>
</evidence>
<gene>
    <name evidence="6" type="ORF">B0H16DRAFT_672380</name>
</gene>
<dbReference type="SUPFAM" id="SSF47095">
    <property type="entry name" value="HMG-box"/>
    <property type="match status" value="1"/>
</dbReference>
<protein>
    <recommendedName>
        <fullName evidence="5">HMG box domain-containing protein</fullName>
    </recommendedName>
</protein>